<evidence type="ECO:0000256" key="2">
    <source>
        <dbReference type="ARBA" id="ARBA00022821"/>
    </source>
</evidence>
<name>A0AA87ZUP2_FICCA</name>
<proteinExistence type="predicted"/>
<dbReference type="Gene3D" id="3.80.10.10">
    <property type="entry name" value="Ribonuclease Inhibitor"/>
    <property type="match status" value="1"/>
</dbReference>
<dbReference type="InterPro" id="IPR056789">
    <property type="entry name" value="LRR_R13L1-DRL21"/>
</dbReference>
<gene>
    <name evidence="4" type="ORF">TIFTF001_009452</name>
</gene>
<keyword evidence="1" id="KW-0433">Leucine-rich repeat</keyword>
<comment type="caution">
    <text evidence="4">The sequence shown here is derived from an EMBL/GenBank/DDBJ whole genome shotgun (WGS) entry which is preliminary data.</text>
</comment>
<feature type="domain" description="R13L1/DRL21-like LRR repeat region" evidence="3">
    <location>
        <begin position="2"/>
        <end position="54"/>
    </location>
</feature>
<dbReference type="AlphaFoldDB" id="A0AA87ZUP2"/>
<keyword evidence="2" id="KW-0611">Plant defense</keyword>
<evidence type="ECO:0000313" key="5">
    <source>
        <dbReference type="Proteomes" id="UP001187192"/>
    </source>
</evidence>
<dbReference type="Pfam" id="PF25019">
    <property type="entry name" value="LRR_R13L1-DRL21"/>
    <property type="match status" value="1"/>
</dbReference>
<dbReference type="Proteomes" id="UP001187192">
    <property type="component" value="Unassembled WGS sequence"/>
</dbReference>
<evidence type="ECO:0000259" key="3">
    <source>
        <dbReference type="Pfam" id="PF25019"/>
    </source>
</evidence>
<dbReference type="SUPFAM" id="SSF52047">
    <property type="entry name" value="RNI-like"/>
    <property type="match status" value="1"/>
</dbReference>
<dbReference type="GO" id="GO:0006952">
    <property type="term" value="P:defense response"/>
    <property type="evidence" value="ECO:0007669"/>
    <property type="project" value="UniProtKB-KW"/>
</dbReference>
<dbReference type="EMBL" id="BTGU01000010">
    <property type="protein sequence ID" value="GMN40222.1"/>
    <property type="molecule type" value="Genomic_DNA"/>
</dbReference>
<sequence length="98" mass="10776">MEIRGCPGLQALPEWVASLTSLRSLALSDCHNLPSLPGGFSCLRFLQHLSIRECPKLEQRCKKDAGEDWPKMKHIAHVYIGSQHFRASDDAGGSSSSL</sequence>
<evidence type="ECO:0000256" key="1">
    <source>
        <dbReference type="ARBA" id="ARBA00022614"/>
    </source>
</evidence>
<dbReference type="PANTHER" id="PTHR36766">
    <property type="entry name" value="PLANT BROAD-SPECTRUM MILDEW RESISTANCE PROTEIN RPW8"/>
    <property type="match status" value="1"/>
</dbReference>
<protein>
    <recommendedName>
        <fullName evidence="3">R13L1/DRL21-like LRR repeat region domain-containing protein</fullName>
    </recommendedName>
</protein>
<reference evidence="4" key="1">
    <citation type="submission" date="2023-07" db="EMBL/GenBank/DDBJ databases">
        <title>draft genome sequence of fig (Ficus carica).</title>
        <authorList>
            <person name="Takahashi T."/>
            <person name="Nishimura K."/>
        </authorList>
    </citation>
    <scope>NUCLEOTIDE SEQUENCE</scope>
</reference>
<accession>A0AA87ZUP2</accession>
<organism evidence="4 5">
    <name type="scientific">Ficus carica</name>
    <name type="common">Common fig</name>
    <dbReference type="NCBI Taxonomy" id="3494"/>
    <lineage>
        <taxon>Eukaryota</taxon>
        <taxon>Viridiplantae</taxon>
        <taxon>Streptophyta</taxon>
        <taxon>Embryophyta</taxon>
        <taxon>Tracheophyta</taxon>
        <taxon>Spermatophyta</taxon>
        <taxon>Magnoliopsida</taxon>
        <taxon>eudicotyledons</taxon>
        <taxon>Gunneridae</taxon>
        <taxon>Pentapetalae</taxon>
        <taxon>rosids</taxon>
        <taxon>fabids</taxon>
        <taxon>Rosales</taxon>
        <taxon>Moraceae</taxon>
        <taxon>Ficeae</taxon>
        <taxon>Ficus</taxon>
    </lineage>
</organism>
<evidence type="ECO:0000313" key="4">
    <source>
        <dbReference type="EMBL" id="GMN40222.1"/>
    </source>
</evidence>
<dbReference type="PANTHER" id="PTHR36766:SF59">
    <property type="entry name" value="DISEASE RESISTANCE PROTEIN RGA2-LIKE"/>
    <property type="match status" value="1"/>
</dbReference>
<dbReference type="InterPro" id="IPR032675">
    <property type="entry name" value="LRR_dom_sf"/>
</dbReference>
<keyword evidence="5" id="KW-1185">Reference proteome</keyword>